<organism evidence="1 2">
    <name type="scientific">Hyphomicrobium sulfonivorans</name>
    <dbReference type="NCBI Taxonomy" id="121290"/>
    <lineage>
        <taxon>Bacteria</taxon>
        <taxon>Pseudomonadati</taxon>
        <taxon>Pseudomonadota</taxon>
        <taxon>Alphaproteobacteria</taxon>
        <taxon>Hyphomicrobiales</taxon>
        <taxon>Hyphomicrobiaceae</taxon>
        <taxon>Hyphomicrobium</taxon>
    </lineage>
</organism>
<evidence type="ECO:0000313" key="2">
    <source>
        <dbReference type="Proteomes" id="UP000059074"/>
    </source>
</evidence>
<reference evidence="1 2" key="1">
    <citation type="submission" date="2015-10" db="EMBL/GenBank/DDBJ databases">
        <title>Transcriptomic analysis of a linuron degrading triple-species bacterial consortium.</title>
        <authorList>
            <person name="Albers P."/>
        </authorList>
    </citation>
    <scope>NUCLEOTIDE SEQUENCE [LARGE SCALE GENOMIC DNA]</scope>
    <source>
        <strain evidence="1 2">WDL6</strain>
    </source>
</reference>
<accession>A0A109BP56</accession>
<dbReference type="STRING" id="121290.APY04_0177"/>
<dbReference type="PATRIC" id="fig|121290.4.peg.1555"/>
<dbReference type="AlphaFoldDB" id="A0A109BP56"/>
<comment type="caution">
    <text evidence="1">The sequence shown here is derived from an EMBL/GenBank/DDBJ whole genome shotgun (WGS) entry which is preliminary data.</text>
</comment>
<name>A0A109BP56_HYPSL</name>
<sequence>MSDNPRVAIGNNSGAAATDVVNVTNLENVLRVCRAEFNAGAQIKRHANEKIRDERADFRARHTDVYEEINAIMLSARERLQQKLRNSENYRQAEDEKRDGSLRMKAAMKKLKDAGGDVQAFKIANKMADMDPVERGEFFDAIDLYAKGLRLWGDGF</sequence>
<keyword evidence="2" id="KW-1185">Reference proteome</keyword>
<dbReference type="Proteomes" id="UP000059074">
    <property type="component" value="Unassembled WGS sequence"/>
</dbReference>
<gene>
    <name evidence="1" type="ORF">APY04_0177</name>
</gene>
<evidence type="ECO:0000313" key="1">
    <source>
        <dbReference type="EMBL" id="KWT72383.1"/>
    </source>
</evidence>
<dbReference type="EMBL" id="LMTR01000012">
    <property type="protein sequence ID" value="KWT72383.1"/>
    <property type="molecule type" value="Genomic_DNA"/>
</dbReference>
<proteinExistence type="predicted"/>
<protein>
    <submittedName>
        <fullName evidence="1">Uncharacterized protein</fullName>
    </submittedName>
</protein>